<dbReference type="InterPro" id="IPR011990">
    <property type="entry name" value="TPR-like_helical_dom_sf"/>
</dbReference>
<sequence>MTAEKKRPRGLKGSALAKSKKPKNNNDSTTQPTEIPENAQTVVIDKEVEEGDELGETAALLESALEKLESDSSEALPLLRGTIHESDRILRNWDSENPLPASFYYNYGVALYELGRLIEDEDFEPYLDAAEERLNDSLEHLEKEDTAELVSKVNVALAKVWFAKASSQMSDDNVPELAIRALSTVDKAISESKLSSKVIIELADIAQNHGSLYTTLESRDKFITWAEKTLEQILRDEPTNTQALSVLGLCKLQVAHYWLDNVEEDEDEEEEKTELSKEEKNAYEAILESKKHLETAHTELVKSDKLTPQILTDLAEVYVNEGNLVLNEEEQNQIYERAVKLIKEAQSLIDEKKLDYALPEGLAAFLAEYEEEK</sequence>
<dbReference type="GO" id="GO:0005634">
    <property type="term" value="C:nucleus"/>
    <property type="evidence" value="ECO:0007669"/>
    <property type="project" value="UniProtKB-SubCell"/>
</dbReference>
<evidence type="ECO:0000256" key="4">
    <source>
        <dbReference type="ARBA" id="ARBA00023163"/>
    </source>
</evidence>
<dbReference type="AlphaFoldDB" id="A0A1X0R3D2"/>
<gene>
    <name evidence="7" type="ORF">BCV72DRAFT_256284</name>
</gene>
<dbReference type="InterPro" id="IPR024318">
    <property type="entry name" value="Nro1/ETT1"/>
</dbReference>
<evidence type="ECO:0000313" key="7">
    <source>
        <dbReference type="EMBL" id="ORE06533.1"/>
    </source>
</evidence>
<dbReference type="Pfam" id="PF12753">
    <property type="entry name" value="Nro1"/>
    <property type="match status" value="1"/>
</dbReference>
<protein>
    <recommendedName>
        <fullName evidence="8">Enhancer of translation termination 1</fullName>
    </recommendedName>
</protein>
<evidence type="ECO:0000256" key="6">
    <source>
        <dbReference type="SAM" id="MobiDB-lite"/>
    </source>
</evidence>
<dbReference type="Gene3D" id="1.25.40.10">
    <property type="entry name" value="Tetratricopeptide repeat domain"/>
    <property type="match status" value="1"/>
</dbReference>
<feature type="region of interest" description="Disordered" evidence="6">
    <location>
        <begin position="1"/>
        <end position="39"/>
    </location>
</feature>
<dbReference type="SUPFAM" id="SSF48452">
    <property type="entry name" value="TPR-like"/>
    <property type="match status" value="1"/>
</dbReference>
<comment type="similarity">
    <text evidence="2">Belongs to the ETT1 family.</text>
</comment>
<name>A0A1X0R3D2_RHIZD</name>
<evidence type="ECO:0000256" key="5">
    <source>
        <dbReference type="ARBA" id="ARBA00023242"/>
    </source>
</evidence>
<dbReference type="PANTHER" id="PTHR28290:SF1">
    <property type="entry name" value="ENHANCER OF TRANSLATION TERMINATION 1"/>
    <property type="match status" value="1"/>
</dbReference>
<feature type="compositionally biased region" description="Basic residues" evidence="6">
    <location>
        <begin position="1"/>
        <end position="10"/>
    </location>
</feature>
<feature type="compositionally biased region" description="Polar residues" evidence="6">
    <location>
        <begin position="25"/>
        <end position="39"/>
    </location>
</feature>
<dbReference type="OrthoDB" id="5598057at2759"/>
<dbReference type="VEuPathDB" id="FungiDB:BCV72DRAFT_256284"/>
<evidence type="ECO:0000256" key="2">
    <source>
        <dbReference type="ARBA" id="ARBA00007273"/>
    </source>
</evidence>
<dbReference type="GO" id="GO:2000640">
    <property type="term" value="P:positive regulation of SREBP signaling pathway"/>
    <property type="evidence" value="ECO:0007669"/>
    <property type="project" value="TreeGrafter"/>
</dbReference>
<keyword evidence="5" id="KW-0539">Nucleus</keyword>
<reference evidence="7" key="1">
    <citation type="journal article" date="2016" name="Proc. Natl. Acad. Sci. U.S.A.">
        <title>Lipid metabolic changes in an early divergent fungus govern the establishment of a mutualistic symbiosis with endobacteria.</title>
        <authorList>
            <person name="Lastovetsky O.A."/>
            <person name="Gaspar M.L."/>
            <person name="Mondo S.J."/>
            <person name="LaButti K.M."/>
            <person name="Sandor L."/>
            <person name="Grigoriev I.V."/>
            <person name="Henry S.A."/>
            <person name="Pawlowska T.E."/>
        </authorList>
    </citation>
    <scope>NUCLEOTIDE SEQUENCE [LARGE SCALE GENOMIC DNA]</scope>
    <source>
        <strain evidence="7">ATCC 52814</strain>
    </source>
</reference>
<evidence type="ECO:0008006" key="8">
    <source>
        <dbReference type="Google" id="ProtNLM"/>
    </source>
</evidence>
<evidence type="ECO:0000256" key="1">
    <source>
        <dbReference type="ARBA" id="ARBA00004123"/>
    </source>
</evidence>
<proteinExistence type="inferred from homology"/>
<keyword evidence="3" id="KW-0805">Transcription regulation</keyword>
<evidence type="ECO:0000256" key="3">
    <source>
        <dbReference type="ARBA" id="ARBA00023015"/>
    </source>
</evidence>
<accession>A0A1X0R3D2</accession>
<dbReference type="EMBL" id="KV921921">
    <property type="protein sequence ID" value="ORE06533.1"/>
    <property type="molecule type" value="Genomic_DNA"/>
</dbReference>
<organism evidence="7">
    <name type="scientific">Rhizopus microsporus var. microsporus</name>
    <dbReference type="NCBI Taxonomy" id="86635"/>
    <lineage>
        <taxon>Eukaryota</taxon>
        <taxon>Fungi</taxon>
        <taxon>Fungi incertae sedis</taxon>
        <taxon>Mucoromycota</taxon>
        <taxon>Mucoromycotina</taxon>
        <taxon>Mucoromycetes</taxon>
        <taxon>Mucorales</taxon>
        <taxon>Mucorineae</taxon>
        <taxon>Rhizopodaceae</taxon>
        <taxon>Rhizopus</taxon>
    </lineage>
</organism>
<comment type="subcellular location">
    <subcellularLocation>
        <location evidence="1">Nucleus</location>
    </subcellularLocation>
</comment>
<dbReference type="Proteomes" id="UP000242414">
    <property type="component" value="Unassembled WGS sequence"/>
</dbReference>
<keyword evidence="4" id="KW-0804">Transcription</keyword>
<dbReference type="PANTHER" id="PTHR28290">
    <property type="entry name" value="ENHANCER OF TRANSLATION TERMINATION 1"/>
    <property type="match status" value="1"/>
</dbReference>